<keyword evidence="5" id="KW-0677">Repeat</keyword>
<evidence type="ECO:0000256" key="2">
    <source>
        <dbReference type="ARBA" id="ARBA00018260"/>
    </source>
</evidence>
<evidence type="ECO:0000256" key="3">
    <source>
        <dbReference type="ARBA" id="ARBA00022552"/>
    </source>
</evidence>
<evidence type="ECO:0000256" key="8">
    <source>
        <dbReference type="PROSITE-ProRule" id="PRU00221"/>
    </source>
</evidence>
<evidence type="ECO:0000259" key="10">
    <source>
        <dbReference type="Pfam" id="PF09384"/>
    </source>
</evidence>
<dbReference type="GO" id="GO:0005730">
    <property type="term" value="C:nucleolus"/>
    <property type="evidence" value="ECO:0007669"/>
    <property type="project" value="UniProtKB-SubCell"/>
</dbReference>
<dbReference type="RefSeq" id="XP_030049145.1">
    <property type="nucleotide sequence ID" value="XM_030193285.1"/>
</dbReference>
<dbReference type="OrthoDB" id="431715at2759"/>
<dbReference type="PROSITE" id="PS00678">
    <property type="entry name" value="WD_REPEATS_1"/>
    <property type="match status" value="1"/>
</dbReference>
<keyword evidence="6" id="KW-0539">Nucleus</keyword>
<evidence type="ECO:0000313" key="13">
    <source>
        <dbReference type="RefSeq" id="XP_030049146.1"/>
    </source>
</evidence>
<evidence type="ECO:0000313" key="14">
    <source>
        <dbReference type="RefSeq" id="XP_030049147.1"/>
    </source>
</evidence>
<dbReference type="RefSeq" id="XP_030049147.1">
    <property type="nucleotide sequence ID" value="XM_030193287.1"/>
</dbReference>
<dbReference type="Gene3D" id="2.130.10.10">
    <property type="entry name" value="YVTN repeat-like/Quinoprotein amine dehydrogenase"/>
    <property type="match status" value="2"/>
</dbReference>
<keyword evidence="4 8" id="KW-0853">WD repeat</keyword>
<dbReference type="PROSITE" id="PS50294">
    <property type="entry name" value="WD_REPEATS_REGION"/>
    <property type="match status" value="2"/>
</dbReference>
<dbReference type="Proteomes" id="UP000515156">
    <property type="component" value="Chromosome 2"/>
</dbReference>
<dbReference type="PANTHER" id="PTHR19924">
    <property type="entry name" value="UTP15 U3 SMALL NUCLEOLAR RNA-ASSOCIATED PROTEIN 15 FAMILY MEMBER"/>
    <property type="match status" value="1"/>
</dbReference>
<proteinExistence type="predicted"/>
<dbReference type="AlphaFoldDB" id="A0A6P7X0T1"/>
<name>A0A6P7X0T1_9AMPH</name>
<dbReference type="SMART" id="SM00320">
    <property type="entry name" value="WD40"/>
    <property type="match status" value="6"/>
</dbReference>
<organism evidence="11 14">
    <name type="scientific">Microcaecilia unicolor</name>
    <dbReference type="NCBI Taxonomy" id="1415580"/>
    <lineage>
        <taxon>Eukaryota</taxon>
        <taxon>Metazoa</taxon>
        <taxon>Chordata</taxon>
        <taxon>Craniata</taxon>
        <taxon>Vertebrata</taxon>
        <taxon>Euteleostomi</taxon>
        <taxon>Amphibia</taxon>
        <taxon>Gymnophiona</taxon>
        <taxon>Siphonopidae</taxon>
        <taxon>Microcaecilia</taxon>
    </lineage>
</organism>
<dbReference type="InterPro" id="IPR020472">
    <property type="entry name" value="WD40_PAC1"/>
</dbReference>
<feature type="repeat" description="WD" evidence="8">
    <location>
        <begin position="244"/>
        <end position="285"/>
    </location>
</feature>
<evidence type="ECO:0000256" key="7">
    <source>
        <dbReference type="ARBA" id="ARBA00045437"/>
    </source>
</evidence>
<evidence type="ECO:0000256" key="5">
    <source>
        <dbReference type="ARBA" id="ARBA00022737"/>
    </source>
</evidence>
<dbReference type="GO" id="GO:0045943">
    <property type="term" value="P:positive regulation of transcription by RNA polymerase I"/>
    <property type="evidence" value="ECO:0007669"/>
    <property type="project" value="TreeGrafter"/>
</dbReference>
<dbReference type="PANTHER" id="PTHR19924:SF26">
    <property type="entry name" value="U3 SMALL NUCLEOLAR RNA-ASSOCIATED PROTEIN 15 HOMOLOG"/>
    <property type="match status" value="1"/>
</dbReference>
<dbReference type="RefSeq" id="XP_030049149.1">
    <property type="nucleotide sequence ID" value="XM_030193289.1"/>
</dbReference>
<dbReference type="InterPro" id="IPR001680">
    <property type="entry name" value="WD40_rpt"/>
</dbReference>
<dbReference type="FunFam" id="2.130.10.10:FF:000448">
    <property type="entry name" value="U3 small nucleolar RNA-associated protein 15 homolog"/>
    <property type="match status" value="1"/>
</dbReference>
<dbReference type="RefSeq" id="XP_030049148.1">
    <property type="nucleotide sequence ID" value="XM_030193288.1"/>
</dbReference>
<dbReference type="PROSITE" id="PS50082">
    <property type="entry name" value="WD_REPEATS_2"/>
    <property type="match status" value="2"/>
</dbReference>
<dbReference type="InterPro" id="IPR036322">
    <property type="entry name" value="WD40_repeat_dom_sf"/>
</dbReference>
<evidence type="ECO:0000256" key="4">
    <source>
        <dbReference type="ARBA" id="ARBA00022574"/>
    </source>
</evidence>
<accession>A0A6P7X0T1</accession>
<dbReference type="KEGG" id="muo:115463085"/>
<evidence type="ECO:0000313" key="11">
    <source>
        <dbReference type="Proteomes" id="UP000515156"/>
    </source>
</evidence>
<comment type="function">
    <text evidence="7">Ribosome biogenesis factor. Involved in nucleolar processing of pre-18S ribosomal RNA. Required for optimal pre-ribosomal RNA transcription by RNA polymerase I. Part of the small subunit (SSU) processome, first precursor of the small eukaryotic ribosomal subunit. During the assembly of the SSU processome in the nucleolus, many ribosome biogenesis factors, an RNA chaperone and ribosomal proteins associate with the nascent pre-rRNA and work in concert to generate RNA folding, modifications, rearrangements and cleavage as well as targeted degradation of pre-ribosomal RNA by the RNA exosome.</text>
</comment>
<protein>
    <recommendedName>
        <fullName evidence="2">U3 small nucleolar RNA-associated protein 15 homolog</fullName>
    </recommendedName>
</protein>
<dbReference type="FunFam" id="2.130.10.10:FF:000398">
    <property type="entry name" value="U3 small nucleolar RNA-associated protein 15 homolog"/>
    <property type="match status" value="1"/>
</dbReference>
<dbReference type="InterPro" id="IPR015943">
    <property type="entry name" value="WD40/YVTN_repeat-like_dom_sf"/>
</dbReference>
<dbReference type="InterPro" id="IPR018983">
    <property type="entry name" value="U3_snoRNA-assocProt_15_C"/>
</dbReference>
<evidence type="ECO:0000313" key="12">
    <source>
        <dbReference type="RefSeq" id="XP_030049145.1"/>
    </source>
</evidence>
<feature type="domain" description="U3 small nucleolar RNA-associated protein 15 C-terminal" evidence="10">
    <location>
        <begin position="345"/>
        <end position="492"/>
    </location>
</feature>
<evidence type="ECO:0000256" key="9">
    <source>
        <dbReference type="SAM" id="MobiDB-lite"/>
    </source>
</evidence>
<dbReference type="SUPFAM" id="SSF50978">
    <property type="entry name" value="WD40 repeat-like"/>
    <property type="match status" value="1"/>
</dbReference>
<evidence type="ECO:0000313" key="15">
    <source>
        <dbReference type="RefSeq" id="XP_030049148.1"/>
    </source>
</evidence>
<dbReference type="Pfam" id="PF09384">
    <property type="entry name" value="UTP15_C"/>
    <property type="match status" value="1"/>
</dbReference>
<reference evidence="12 13" key="1">
    <citation type="submission" date="2025-04" db="UniProtKB">
        <authorList>
            <consortium name="RefSeq"/>
        </authorList>
    </citation>
    <scope>IDENTIFICATION</scope>
</reference>
<feature type="region of interest" description="Disordered" evidence="9">
    <location>
        <begin position="503"/>
        <end position="525"/>
    </location>
</feature>
<evidence type="ECO:0000256" key="1">
    <source>
        <dbReference type="ARBA" id="ARBA00004604"/>
    </source>
</evidence>
<dbReference type="Pfam" id="PF00400">
    <property type="entry name" value="WD40"/>
    <property type="match status" value="4"/>
</dbReference>
<dbReference type="GeneID" id="115463085"/>
<gene>
    <name evidence="12 13 14 15 16" type="primary">UTP15</name>
</gene>
<keyword evidence="11" id="KW-1185">Reference proteome</keyword>
<dbReference type="CDD" id="cd00200">
    <property type="entry name" value="WD40"/>
    <property type="match status" value="1"/>
</dbReference>
<evidence type="ECO:0000313" key="16">
    <source>
        <dbReference type="RefSeq" id="XP_030049149.1"/>
    </source>
</evidence>
<comment type="subcellular location">
    <subcellularLocation>
        <location evidence="1">Nucleus</location>
        <location evidence="1">Nucleolus</location>
    </subcellularLocation>
</comment>
<sequence>MASYKPVAILSYPKLGEKITQDTLYWKNYKPPIQIKEFGAVTKVDFSSLSPYNYAVTASTRIHIYGRYSQEPIKTFSRFKDTAYCGTFRDDGRLLVAGSEDGVVRLFDIGGKAALRQFDGHSKAAHVVGFTSDKYRIVSGSDDYTSKLWDIPNATEIVSYREHTDYIRCGCTSKLNADLFVTGSYDHTVKVFDARTERGVMSMEHGQPVESVLLFPSEALLVSAGGRFVKVWDLLKGGQLLVSLRNHHKTVTCLCLSSSGQRLLSGSLDRHVKIYSTTNYKVVHSFDYAASILSLALAPEDEIIVVGMTNSVLNIRHRKPEEKKESTSKRSRRRPAYRVFVKGKDYMPKQEDIFVSKPVKDHLKKYDKLLKGFQVSMALDAALEPHLRAKTPEVAVAVMQELNRRGTLKNALAGRDERQLSVLLTFLLRNIIQPRFAPVLIHVAELILDIYLPIIGQSTIIDKQFLKLQELLENEMNYEQELLEVLGMMDTLFATMTVKKNTTTQKDPAGGISRGPAQEQRNTTS</sequence>
<dbReference type="PRINTS" id="PR00320">
    <property type="entry name" value="GPROTEINBRPT"/>
</dbReference>
<evidence type="ECO:0000256" key="6">
    <source>
        <dbReference type="ARBA" id="ARBA00023242"/>
    </source>
</evidence>
<dbReference type="CTD" id="84135"/>
<dbReference type="InterPro" id="IPR019775">
    <property type="entry name" value="WD40_repeat_CS"/>
</dbReference>
<keyword evidence="3" id="KW-0698">rRNA processing</keyword>
<dbReference type="GO" id="GO:0006364">
    <property type="term" value="P:rRNA processing"/>
    <property type="evidence" value="ECO:0007669"/>
    <property type="project" value="UniProtKB-KW"/>
</dbReference>
<dbReference type="RefSeq" id="XP_030049146.1">
    <property type="nucleotide sequence ID" value="XM_030193286.1"/>
</dbReference>
<feature type="repeat" description="WD" evidence="8">
    <location>
        <begin position="118"/>
        <end position="159"/>
    </location>
</feature>